<keyword evidence="2 7" id="KW-0547">Nucleotide-binding</keyword>
<comment type="similarity">
    <text evidence="7">Belongs to the DNA mismatch repair MutS family. MutS2 subfamily.</text>
</comment>
<dbReference type="GO" id="GO:0005524">
    <property type="term" value="F:ATP binding"/>
    <property type="evidence" value="ECO:0007669"/>
    <property type="project" value="UniProtKB-UniRule"/>
</dbReference>
<organism evidence="10 11">
    <name type="scientific">Helicobacter winghamensis</name>
    <dbReference type="NCBI Taxonomy" id="157268"/>
    <lineage>
        <taxon>Bacteria</taxon>
        <taxon>Pseudomonadati</taxon>
        <taxon>Campylobacterota</taxon>
        <taxon>Epsilonproteobacteria</taxon>
        <taxon>Campylobacterales</taxon>
        <taxon>Helicobacteraceae</taxon>
        <taxon>Helicobacter</taxon>
    </lineage>
</organism>
<proteinExistence type="inferred from homology"/>
<dbReference type="InterPro" id="IPR027417">
    <property type="entry name" value="P-loop_NTPase"/>
</dbReference>
<keyword evidence="11" id="KW-1185">Reference proteome</keyword>
<evidence type="ECO:0000256" key="2">
    <source>
        <dbReference type="ARBA" id="ARBA00022741"/>
    </source>
</evidence>
<dbReference type="InterPro" id="IPR036063">
    <property type="entry name" value="Smr_dom_sf"/>
</dbReference>
<dbReference type="OrthoDB" id="9808166at2"/>
<dbReference type="Gene3D" id="3.40.50.300">
    <property type="entry name" value="P-loop containing nucleotide triphosphate hydrolases"/>
    <property type="match status" value="1"/>
</dbReference>
<comment type="caution">
    <text evidence="10">The sequence shown here is derived from an EMBL/GenBank/DDBJ whole genome shotgun (WGS) entry which is preliminary data.</text>
</comment>
<keyword evidence="7" id="KW-0540">Nuclease</keyword>
<dbReference type="InterPro" id="IPR007696">
    <property type="entry name" value="DNA_mismatch_repair_MutS_core"/>
</dbReference>
<dbReference type="NCBIfam" id="TIGR01069">
    <property type="entry name" value="mutS2"/>
    <property type="match status" value="1"/>
</dbReference>
<evidence type="ECO:0000313" key="11">
    <source>
        <dbReference type="Proteomes" id="UP000233350"/>
    </source>
</evidence>
<evidence type="ECO:0000256" key="1">
    <source>
        <dbReference type="ARBA" id="ARBA00022730"/>
    </source>
</evidence>
<feature type="coiled-coil region" evidence="8">
    <location>
        <begin position="488"/>
        <end position="536"/>
    </location>
</feature>
<dbReference type="EMBL" id="MBPK01000022">
    <property type="protein sequence ID" value="PKT81400.1"/>
    <property type="molecule type" value="Genomic_DNA"/>
</dbReference>
<dbReference type="GO" id="GO:0030983">
    <property type="term" value="F:mismatched DNA binding"/>
    <property type="evidence" value="ECO:0007669"/>
    <property type="project" value="InterPro"/>
</dbReference>
<dbReference type="InterPro" id="IPR000432">
    <property type="entry name" value="DNA_mismatch_repair_MutS_C"/>
</dbReference>
<keyword evidence="7 10" id="KW-0255">Endonuclease</keyword>
<dbReference type="GO" id="GO:0019843">
    <property type="term" value="F:rRNA binding"/>
    <property type="evidence" value="ECO:0007669"/>
    <property type="project" value="UniProtKB-UniRule"/>
</dbReference>
<dbReference type="InterPro" id="IPR005747">
    <property type="entry name" value="MutS2"/>
</dbReference>
<dbReference type="PROSITE" id="PS50828">
    <property type="entry name" value="SMR"/>
    <property type="match status" value="1"/>
</dbReference>
<dbReference type="GO" id="GO:0072344">
    <property type="term" value="P:rescue of stalled ribosome"/>
    <property type="evidence" value="ECO:0007669"/>
    <property type="project" value="UniProtKB-UniRule"/>
</dbReference>
<dbReference type="STRING" id="556267.HWAG_01031"/>
<dbReference type="PIRSF" id="PIRSF005814">
    <property type="entry name" value="MutS_YshD"/>
    <property type="match status" value="1"/>
</dbReference>
<feature type="domain" description="Smr" evidence="9">
    <location>
        <begin position="667"/>
        <end position="741"/>
    </location>
</feature>
<dbReference type="PANTHER" id="PTHR11361">
    <property type="entry name" value="DNA MISMATCH REPAIR PROTEIN MUTS FAMILY MEMBER"/>
    <property type="match status" value="1"/>
</dbReference>
<sequence>MQEYLKSLDLQDFYESFTSFLARPKELFLQGDIKVHLRYINALEPLVFTPPKEVKPLHSQLALLKKFGHLKLDEIFEFVKIIRYFLYLKNLKCEGILGEWFSSIQIPEQILPIVKSFLENGSLKTGIYLDLDSINASLENLKREISAQLSHTLNQNKLTPYLVDRQIHLINDEECLLLKAGFHHILKGQILDRSASGFFYVFPQNIANLKDKYTELKNQKESKLFEIAREISSIFTKHFLFLKFIDKEFDRFDSYQARLNFAKAKNLEFLAPKPNSTEILLDSFSHPALKNPKSITLHFKRQVLMITGVNAGGKTMLLKSILSVVFLSKHLIPLPINASKSRVSNFKSLDFILEDPQNSKNDISTFGGRMLQFSHILKQSDGIIGVDEIELGTDSDEAASLFKVLLESLMQKNNKIIITTHHKRLAALMAGNPKVQLLAALFDETRQMPTFSFLDGTIGKSYAFETALRYGIPKALINSAKILYGKDKEKLNALIENASRLEMQLTLEISKAQEKSHALEQKLQHLKDKEIALQEKFNKIQSMLEATYQDAINAAKIAAKEKTKSDIHRALNHANALINKAKSIKYDSNISSNNSNSNISYTKGTRIKYRNMKGIILSTNKQGALIELENGMKVKVALSELKLSGNVPSVPASKINIQAPQTVSPTLDLHGMRAEDALEALDIFLSNSLIAGFDEVLIYHGIGTGRLSSVVRDFLKSHPKVLDFTDAPPKLGGFGAKIVKL</sequence>
<keyword evidence="6 7" id="KW-0238">DNA-binding</keyword>
<dbReference type="Pfam" id="PF00488">
    <property type="entry name" value="MutS_V"/>
    <property type="match status" value="1"/>
</dbReference>
<dbReference type="GO" id="GO:0016887">
    <property type="term" value="F:ATP hydrolysis activity"/>
    <property type="evidence" value="ECO:0007669"/>
    <property type="project" value="InterPro"/>
</dbReference>
<keyword evidence="4 7" id="KW-0067">ATP-binding</keyword>
<evidence type="ECO:0000256" key="8">
    <source>
        <dbReference type="SAM" id="Coils"/>
    </source>
</evidence>
<dbReference type="GO" id="GO:0004519">
    <property type="term" value="F:endonuclease activity"/>
    <property type="evidence" value="ECO:0007669"/>
    <property type="project" value="UniProtKB-UniRule"/>
</dbReference>
<dbReference type="GO" id="GO:0045910">
    <property type="term" value="P:negative regulation of DNA recombination"/>
    <property type="evidence" value="ECO:0007669"/>
    <property type="project" value="InterPro"/>
</dbReference>
<keyword evidence="5 7" id="KW-0694">RNA-binding</keyword>
<dbReference type="GO" id="GO:0006298">
    <property type="term" value="P:mismatch repair"/>
    <property type="evidence" value="ECO:0007669"/>
    <property type="project" value="InterPro"/>
</dbReference>
<dbReference type="GO" id="GO:0043023">
    <property type="term" value="F:ribosomal large subunit binding"/>
    <property type="evidence" value="ECO:0007669"/>
    <property type="project" value="UniProtKB-UniRule"/>
</dbReference>
<evidence type="ECO:0000256" key="6">
    <source>
        <dbReference type="ARBA" id="ARBA00023125"/>
    </source>
</evidence>
<dbReference type="SMART" id="SM00533">
    <property type="entry name" value="MUTSd"/>
    <property type="match status" value="1"/>
</dbReference>
<evidence type="ECO:0000256" key="4">
    <source>
        <dbReference type="ARBA" id="ARBA00022840"/>
    </source>
</evidence>
<dbReference type="SMART" id="SM00534">
    <property type="entry name" value="MUTSac"/>
    <property type="match status" value="1"/>
</dbReference>
<dbReference type="InterPro" id="IPR002625">
    <property type="entry name" value="Smr_dom"/>
</dbReference>
<gene>
    <name evidence="7" type="primary">mutS2</name>
    <name evidence="7" type="synonym">rqcU</name>
    <name evidence="10" type="ORF">BCM31_06960</name>
</gene>
<comment type="function">
    <text evidence="7">Acts as a ribosome collision sensor, splitting the ribosome into its 2 subunits. Detects stalled/collided 70S ribosomes which it binds and splits by an ATP-hydrolysis driven conformational change. Acts upstream of the ribosome quality control system (RQC), a ribosome-associated complex that mediates the extraction of incompletely synthesized nascent chains from stalled ribosomes and their subsequent degradation. Probably generates substrates for RQC.</text>
</comment>
<reference evidence="10 11" key="1">
    <citation type="submission" date="2016-07" db="EMBL/GenBank/DDBJ databases">
        <title>Detection of Helicobacter winghamensis from caecal content of red fox (Vulpes vulpes).</title>
        <authorList>
            <person name="Zanoni R.G."/>
            <person name="Florio D."/>
            <person name="Caffara M."/>
            <person name="Renzi M."/>
            <person name="Parisi A."/>
            <person name="Pasquali F."/>
            <person name="Manfreda G."/>
        </authorList>
    </citation>
    <scope>NUCLEOTIDE SEQUENCE [LARGE SCALE GENOMIC DNA]</scope>
    <source>
        <strain evidence="10 11">295_13</strain>
    </source>
</reference>
<evidence type="ECO:0000256" key="3">
    <source>
        <dbReference type="ARBA" id="ARBA00022801"/>
    </source>
</evidence>
<dbReference type="GO" id="GO:0140664">
    <property type="term" value="F:ATP-dependent DNA damage sensor activity"/>
    <property type="evidence" value="ECO:0007669"/>
    <property type="project" value="InterPro"/>
</dbReference>
<dbReference type="SUPFAM" id="SSF160443">
    <property type="entry name" value="SMR domain-like"/>
    <property type="match status" value="1"/>
</dbReference>
<accession>A0A2N3PJS0</accession>
<dbReference type="EC" id="3.1.-.-" evidence="7"/>
<keyword evidence="1 7" id="KW-0699">rRNA-binding</keyword>
<dbReference type="InterPro" id="IPR045076">
    <property type="entry name" value="MutS"/>
</dbReference>
<dbReference type="EC" id="3.6.4.-" evidence="7"/>
<dbReference type="Pfam" id="PF01713">
    <property type="entry name" value="Smr"/>
    <property type="match status" value="1"/>
</dbReference>
<comment type="subunit">
    <text evidence="7">Homodimer. Binds to stalled ribosomes, contacting rRNA.</text>
</comment>
<dbReference type="Proteomes" id="UP000233350">
    <property type="component" value="Unassembled WGS sequence"/>
</dbReference>
<dbReference type="SUPFAM" id="SSF52540">
    <property type="entry name" value="P-loop containing nucleoside triphosphate hydrolases"/>
    <property type="match status" value="1"/>
</dbReference>
<feature type="binding site" evidence="7">
    <location>
        <begin position="308"/>
        <end position="315"/>
    </location>
    <ligand>
        <name>ATP</name>
        <dbReference type="ChEBI" id="CHEBI:30616"/>
    </ligand>
</feature>
<dbReference type="PANTHER" id="PTHR11361:SF14">
    <property type="entry name" value="DNA MISMATCH REPAIR PROTEIN MUTS, TYPE 2"/>
    <property type="match status" value="1"/>
</dbReference>
<dbReference type="AlphaFoldDB" id="A0A2N3PJS0"/>
<dbReference type="HAMAP" id="MF_00092">
    <property type="entry name" value="MutS2"/>
    <property type="match status" value="1"/>
</dbReference>
<dbReference type="Gene3D" id="3.30.1370.110">
    <property type="match status" value="1"/>
</dbReference>
<protein>
    <recommendedName>
        <fullName evidence="7">Endonuclease MutS2</fullName>
        <ecNumber evidence="7">3.1.-.-</ecNumber>
    </recommendedName>
    <alternativeName>
        <fullName evidence="7">Ribosome-associated protein quality control-upstream factor</fullName>
        <shortName evidence="7">RQC-upstream factor</shortName>
        <shortName evidence="7">RqcU</shortName>
        <ecNumber evidence="7">3.6.4.-</ecNumber>
    </alternativeName>
</protein>
<comment type="function">
    <text evidence="7">Endonuclease that is involved in the suppression of homologous recombination and thus may have a key role in the control of bacterial genetic diversity.</text>
</comment>
<evidence type="ECO:0000259" key="9">
    <source>
        <dbReference type="PROSITE" id="PS50828"/>
    </source>
</evidence>
<dbReference type="SMART" id="SM00463">
    <property type="entry name" value="SMR"/>
    <property type="match status" value="1"/>
</dbReference>
<keyword evidence="3 7" id="KW-0378">Hydrolase</keyword>
<keyword evidence="8" id="KW-0175">Coiled coil</keyword>
<evidence type="ECO:0000256" key="7">
    <source>
        <dbReference type="HAMAP-Rule" id="MF_00092"/>
    </source>
</evidence>
<name>A0A2N3PJS0_9HELI</name>
<evidence type="ECO:0000313" key="10">
    <source>
        <dbReference type="EMBL" id="PKT81400.1"/>
    </source>
</evidence>
<evidence type="ECO:0000256" key="5">
    <source>
        <dbReference type="ARBA" id="ARBA00022884"/>
    </source>
</evidence>
<dbReference type="RefSeq" id="WP_101313061.1">
    <property type="nucleotide sequence ID" value="NZ_CP063529.1"/>
</dbReference>